<keyword evidence="5" id="KW-1185">Reference proteome</keyword>
<dbReference type="EMBL" id="JAATIQ010000072">
    <property type="protein sequence ID" value="KAF4388738.1"/>
    <property type="molecule type" value="Genomic_DNA"/>
</dbReference>
<feature type="chain" id="PRO_5029521582" description="AB hydrolase-1 domain-containing protein" evidence="2">
    <location>
        <begin position="27"/>
        <end position="379"/>
    </location>
</feature>
<dbReference type="Proteomes" id="UP000583929">
    <property type="component" value="Unassembled WGS sequence"/>
</dbReference>
<organism evidence="4 5">
    <name type="scientific">Cannabis sativa</name>
    <name type="common">Hemp</name>
    <name type="synonym">Marijuana</name>
    <dbReference type="NCBI Taxonomy" id="3483"/>
    <lineage>
        <taxon>Eukaryota</taxon>
        <taxon>Viridiplantae</taxon>
        <taxon>Streptophyta</taxon>
        <taxon>Embryophyta</taxon>
        <taxon>Tracheophyta</taxon>
        <taxon>Spermatophyta</taxon>
        <taxon>Magnoliopsida</taxon>
        <taxon>eudicotyledons</taxon>
        <taxon>Gunneridae</taxon>
        <taxon>Pentapetalae</taxon>
        <taxon>rosids</taxon>
        <taxon>fabids</taxon>
        <taxon>Rosales</taxon>
        <taxon>Cannabaceae</taxon>
        <taxon>Cannabis</taxon>
    </lineage>
</organism>
<evidence type="ECO:0000259" key="3">
    <source>
        <dbReference type="Pfam" id="PF12697"/>
    </source>
</evidence>
<reference evidence="4 5" key="1">
    <citation type="journal article" date="2020" name="bioRxiv">
        <title>Sequence and annotation of 42 cannabis genomes reveals extensive copy number variation in cannabinoid synthesis and pathogen resistance genes.</title>
        <authorList>
            <person name="Mckernan K.J."/>
            <person name="Helbert Y."/>
            <person name="Kane L.T."/>
            <person name="Ebling H."/>
            <person name="Zhang L."/>
            <person name="Liu B."/>
            <person name="Eaton Z."/>
            <person name="Mclaughlin S."/>
            <person name="Kingan S."/>
            <person name="Baybayan P."/>
            <person name="Concepcion G."/>
            <person name="Jordan M."/>
            <person name="Riva A."/>
            <person name="Barbazuk W."/>
            <person name="Harkins T."/>
        </authorList>
    </citation>
    <scope>NUCLEOTIDE SEQUENCE [LARGE SCALE GENOMIC DNA]</scope>
    <source>
        <strain evidence="5">cv. Jamaican Lion 4</strain>
        <tissue evidence="4">Leaf</tissue>
    </source>
</reference>
<name>A0A7J6H1F3_CANSA</name>
<feature type="signal peptide" evidence="2">
    <location>
        <begin position="1"/>
        <end position="26"/>
    </location>
</feature>
<dbReference type="Gene3D" id="3.40.50.1820">
    <property type="entry name" value="alpha/beta hydrolase"/>
    <property type="match status" value="1"/>
</dbReference>
<dbReference type="SUPFAM" id="SSF53474">
    <property type="entry name" value="alpha/beta-Hydrolases"/>
    <property type="match status" value="1"/>
</dbReference>
<evidence type="ECO:0000313" key="5">
    <source>
        <dbReference type="Proteomes" id="UP000583929"/>
    </source>
</evidence>
<evidence type="ECO:0000313" key="4">
    <source>
        <dbReference type="EMBL" id="KAF4388738.1"/>
    </source>
</evidence>
<proteinExistence type="predicted"/>
<keyword evidence="2" id="KW-0732">Signal</keyword>
<dbReference type="Pfam" id="PF12697">
    <property type="entry name" value="Abhydrolase_6"/>
    <property type="match status" value="1"/>
</dbReference>
<dbReference type="AlphaFoldDB" id="A0A7J6H1F3"/>
<dbReference type="PANTHER" id="PTHR45763:SF28">
    <property type="entry name" value="ALPHA_BETA-HYDROLASES SUPERFAMILY PROTEIN"/>
    <property type="match status" value="1"/>
</dbReference>
<keyword evidence="1" id="KW-0472">Membrane</keyword>
<sequence length="379" mass="43318">MSGLVSRTALRVVIGVLGIIFMATHQSPSPHIDGDDDDSSHPIISQRIRLKDGRFLAYKEKGVPKTRSNYKIIIVHGFGSSKDMNFLAPQDLVDELGIYFLLYDRAGYGESDPNPKHSVKSEALDIQELADQLQIGSKFYVIGVSMGSYPTWSCLKYIPERQINKTLMLYAFSQLIVLLSGVAFVVPVVNYKWPSFPRKLIKDDYRRKLVQCGVWMANYVPGLLYWLVTQKWLPTTSSVMNRKPVLFNSRDIDALKKTKGFPMLTPEKLQHKGVFDTLRGDFVVAYSEWGFDPMELRNPFPNENRSCVHIWQGYEDKVVPFELQRYVSSKLPWIKYHEVVDGGHLIVHYNGLCEAILRALLLGEESLEYRPNIPKEIVV</sequence>
<protein>
    <recommendedName>
        <fullName evidence="3">AB hydrolase-1 domain-containing protein</fullName>
    </recommendedName>
</protein>
<feature type="transmembrane region" description="Helical" evidence="1">
    <location>
        <begin position="209"/>
        <end position="228"/>
    </location>
</feature>
<keyword evidence="1" id="KW-1133">Transmembrane helix</keyword>
<dbReference type="FunFam" id="3.40.50.1820:FF:000270">
    <property type="entry name" value="Alpha/beta-Hydrolases superfamily protein"/>
    <property type="match status" value="1"/>
</dbReference>
<evidence type="ECO:0000256" key="2">
    <source>
        <dbReference type="SAM" id="SignalP"/>
    </source>
</evidence>
<accession>A0A7J6H1F3</accession>
<dbReference type="PANTHER" id="PTHR45763">
    <property type="entry name" value="HYDROLASE, ALPHA/BETA FOLD FAMILY PROTEIN, EXPRESSED-RELATED"/>
    <property type="match status" value="1"/>
</dbReference>
<dbReference type="InterPro" id="IPR000073">
    <property type="entry name" value="AB_hydrolase_1"/>
</dbReference>
<comment type="caution">
    <text evidence="4">The sequence shown here is derived from an EMBL/GenBank/DDBJ whole genome shotgun (WGS) entry which is preliminary data.</text>
</comment>
<dbReference type="InterPro" id="IPR029058">
    <property type="entry name" value="AB_hydrolase_fold"/>
</dbReference>
<gene>
    <name evidence="4" type="ORF">G4B88_019015</name>
</gene>
<feature type="transmembrane region" description="Helical" evidence="1">
    <location>
        <begin position="167"/>
        <end position="189"/>
    </location>
</feature>
<feature type="domain" description="AB hydrolase-1" evidence="3">
    <location>
        <begin position="72"/>
        <end position="347"/>
    </location>
</feature>
<keyword evidence="1" id="KW-0812">Transmembrane</keyword>
<evidence type="ECO:0000256" key="1">
    <source>
        <dbReference type="SAM" id="Phobius"/>
    </source>
</evidence>